<feature type="region of interest" description="Disordered" evidence="2">
    <location>
        <begin position="1085"/>
        <end position="1232"/>
    </location>
</feature>
<feature type="compositionally biased region" description="Polar residues" evidence="2">
    <location>
        <begin position="3812"/>
        <end position="3824"/>
    </location>
</feature>
<feature type="compositionally biased region" description="Polar residues" evidence="2">
    <location>
        <begin position="1912"/>
        <end position="1926"/>
    </location>
</feature>
<evidence type="ECO:0000313" key="3">
    <source>
        <dbReference type="EMBL" id="CUC09029.1"/>
    </source>
</evidence>
<gene>
    <name evidence="3" type="ORF">Cvel_15066.t1.CR1</name>
</gene>
<keyword evidence="1" id="KW-0175">Coiled coil</keyword>
<protein>
    <submittedName>
        <fullName evidence="3">Uncharacterized protein</fullName>
    </submittedName>
</protein>
<feature type="compositionally biased region" description="Basic and acidic residues" evidence="2">
    <location>
        <begin position="1862"/>
        <end position="1878"/>
    </location>
</feature>
<feature type="region of interest" description="Disordered" evidence="2">
    <location>
        <begin position="1729"/>
        <end position="1750"/>
    </location>
</feature>
<feature type="compositionally biased region" description="Low complexity" evidence="2">
    <location>
        <begin position="627"/>
        <end position="644"/>
    </location>
</feature>
<feature type="compositionally biased region" description="Pro residues" evidence="2">
    <location>
        <begin position="2061"/>
        <end position="2078"/>
    </location>
</feature>
<feature type="compositionally biased region" description="Low complexity" evidence="2">
    <location>
        <begin position="3657"/>
        <end position="3675"/>
    </location>
</feature>
<feature type="region of interest" description="Disordered" evidence="2">
    <location>
        <begin position="2548"/>
        <end position="2577"/>
    </location>
</feature>
<proteinExistence type="predicted"/>
<dbReference type="EMBL" id="CDMZ01000108">
    <property type="protein sequence ID" value="CUC09029.1"/>
    <property type="molecule type" value="Genomic_DNA"/>
</dbReference>
<feature type="compositionally biased region" description="Polar residues" evidence="2">
    <location>
        <begin position="3900"/>
        <end position="3915"/>
    </location>
</feature>
<feature type="region of interest" description="Disordered" evidence="2">
    <location>
        <begin position="2149"/>
        <end position="2199"/>
    </location>
</feature>
<feature type="region of interest" description="Disordered" evidence="2">
    <location>
        <begin position="3890"/>
        <end position="3926"/>
    </location>
</feature>
<feature type="region of interest" description="Disordered" evidence="2">
    <location>
        <begin position="1912"/>
        <end position="1971"/>
    </location>
</feature>
<feature type="compositionally biased region" description="Polar residues" evidence="2">
    <location>
        <begin position="2880"/>
        <end position="2892"/>
    </location>
</feature>
<feature type="compositionally biased region" description="Basic and acidic residues" evidence="2">
    <location>
        <begin position="2555"/>
        <end position="2573"/>
    </location>
</feature>
<feature type="compositionally biased region" description="Low complexity" evidence="2">
    <location>
        <begin position="3537"/>
        <end position="3554"/>
    </location>
</feature>
<feature type="region of interest" description="Disordered" evidence="2">
    <location>
        <begin position="1996"/>
        <end position="2132"/>
    </location>
</feature>
<feature type="compositionally biased region" description="Basic and acidic residues" evidence="2">
    <location>
        <begin position="3177"/>
        <end position="3187"/>
    </location>
</feature>
<feature type="compositionally biased region" description="Basic and acidic residues" evidence="2">
    <location>
        <begin position="1933"/>
        <end position="1946"/>
    </location>
</feature>
<feature type="region of interest" description="Disordered" evidence="2">
    <location>
        <begin position="2934"/>
        <end position="3015"/>
    </location>
</feature>
<feature type="region of interest" description="Disordered" evidence="2">
    <location>
        <begin position="3090"/>
        <end position="3113"/>
    </location>
</feature>
<feature type="compositionally biased region" description="Basic residues" evidence="2">
    <location>
        <begin position="4301"/>
        <end position="4321"/>
    </location>
</feature>
<feature type="region of interest" description="Disordered" evidence="2">
    <location>
        <begin position="1862"/>
        <end position="1897"/>
    </location>
</feature>
<feature type="coiled-coil region" evidence="1">
    <location>
        <begin position="1595"/>
        <end position="1626"/>
    </location>
</feature>
<feature type="compositionally biased region" description="Gly residues" evidence="2">
    <location>
        <begin position="1121"/>
        <end position="1133"/>
    </location>
</feature>
<feature type="compositionally biased region" description="Polar residues" evidence="2">
    <location>
        <begin position="2317"/>
        <end position="2326"/>
    </location>
</feature>
<feature type="region of interest" description="Disordered" evidence="2">
    <location>
        <begin position="3800"/>
        <end position="3825"/>
    </location>
</feature>
<feature type="compositionally biased region" description="Basic and acidic residues" evidence="2">
    <location>
        <begin position="1215"/>
        <end position="1230"/>
    </location>
</feature>
<feature type="region of interest" description="Disordered" evidence="2">
    <location>
        <begin position="2302"/>
        <end position="2386"/>
    </location>
</feature>
<feature type="compositionally biased region" description="Gly residues" evidence="2">
    <location>
        <begin position="2973"/>
        <end position="2983"/>
    </location>
</feature>
<sequence>MQMNIERRGQVDSVQVRVAQSPVIDLCTSGFRFFLLTGHALFLYSFQKCVAVRSLEHLPPFTFRRVFATREGVLLVGIVNKKAGPTQQNSEMQLLALLLSSEELAVIGSSDERTMHSLRQGRTKEFDLATVSQLPLAFCVEPSLLIFSGSLLISAVSENGEKGEGGQTESSVFVWAVTRNQTAKFSRDLYRIGPVTKVRLQHLDCPTSSVSPRIVMATRGDALVIATGLHFAFFRGLSGRLSEADSPQIALMSDEEGALMRAQMVVARNRKGAGKGARHCSVSSSAGAWGSIPSPLSLSFGTGWGGREREREEEREADCAGTSVIFSVGVLSANEARDRGLWLTVCDVSETLLVRGERQRNRERERREGGWEQEAGGGRGVEVREKISSAPVVAAAQVRALQSLESGFSIRADVRTVEANPSLAVCACALIDTHRKKEKRGGGKEHPPLASASCALFELTLWQLSLARAFRGASDDREGTVAYLSRLIEVNLSGLCSSPSPLGCSVLSWENVKENSVSECRAAPLCGLPLLVQNFQKKGVARKFLLVSGSPTAIRFSEFTAASEGLQTVGDADPSRLLPVVPLNRKARKRRRVPDVYALAASSDYALALTEEGAILQTERMPRVIASSSSSSPSSVHHYQPSSSAAAKREFRPLVPLFPPNAFFDREREGESGGGGGAGVTGHAASPSQARRMVESLFFSTRCSLWVASLSDGSLRSLPIGPGVSEASLPSFEIPSRYRAAAERRGFPKKGVVGAGASVTCFAESALSEVLLGEPELTGEAFRYRTGFGEDPMSGPTLPVKRTRMLAAGREAHEIRLLQMFKDVTKSDQHRKRLRYRERLMKLEKKRRYFKRLRNKADTLWQMHYDTMKVKKKEERKKGKQQAFEGPRLDLQSWRNMRRRGSDCQQSSLFKSRRSSIGEDEEDDDFRDPKKQANWNRSVICFGMRSGWVHFWTVTPFNESQMALQEGSDRPQALTFSCLWRPHPDAVVAVSLIAERQHFITRCATMSAEGTVKIWIVPQEHVARGGPHLTDVFSSSPALRPMTSSLGSPFPFGSSDSPPPSRGQERTVTLQLWNVEGQQTLGEGLGLRAHTPTGAQTGGGKETGREEGHSGAFTKATRVQGGKGMGKIGGCGGQQSNSKSLSPDRPRTHPGAQFARPLPAPSRVCINSFWNSGEPPVGQEEDRRSQKEASSRFPSRARSVSCPSLSSNSNTRPSTRTDRAQNRSTPHDRATAMTFHRLQESGKCVESRRQFHWIGWLYVGTASGKVEVFALPSPAYKSIHFDDDIGSPSTALTKPRDGCLHLKRKAEEEEGAKAREGEGGSAVVGDLQKADDILMQPPLDSLLASTTEELPLYVLPPKVVRKFRPAASLDAHQRKVTALTAVGGNVKGRRADRERSLWVSASLDQSLVLWPHPDLPAHGEHIEGTRPFFRALAALQGSDRVIRVLPPAPLRVFWMGQPVLSACLLPLPFNVGASGMNSMSLQQQQERHNQSVMSLGASSVSMFSDRRTDRGGEEGQEGPGRTLICSLAGGRVEVLHPQVCIPDSASAGVLSALSAQPSKGKAGAPGPADASSNGVAVGRALISLSACSGVQVRSFEELEAEVEASRNLLKAQRERAQREGAATRKEEDETGIPTEAVLRQRFSEAMDSLKNLSPSQGGSQTGRGNSGPLPLAVPQIPSIHLCHQGEGEPPESLGCTGANATRVLYEDEGEGQGGHTEGTSVYSAGTVKERTSGQCQTPTSPLRARERERERDLRTVSWNFIGGTGEGSLVSSRHPTQGLLLAPFASAPGSRLSHAPRACTAPQIGGAVPLKGSPFQWVARDLRTRTAGAPSVLQGATAKQHPSFICMGRTAKFPVQYARDRRGERWTENHNKNSRGDDSLVPNHYSPDSSCNAVLPSQSINRPSLRVLLTGSEDQMGTTSQSRAAQTTEEIPELEREETATERDNKLLPPPPQEFPPAAGSSSENVAPHDSHQTSVTICFIPSSSLHHSISESLPAGLSRHLPSATPSQTGDTERERERERDPPSSFKRRNDDVEEGAEYPPSQALSVYLEPLQEAESPRRPLPNPLSTPSALPPTQPEPFEDAPVAVPQTPKSNNPLEDQRDLQGFSKSRLEDLDTGGQITENQRRKHSSPPALFPVQLQKKLLTFPSHGPTPTKMSEGPRGDVRKPFPATGGTGGFALPRARSKRTLKESQQEQRPYTVGLPYEENQHNMHARSRSPLEALFTGHGVHTLRRLCDVQGANSRPKSRGGGFALSSLNVMQQPEEAQYWSSFDPSVMAASSNNPASHARPLTVAGGIFQQSPHVTTEVGPSGPFHQKNFNNQSPHATTGVGPSGPFHQKNFNNQSPHGTPLHFDPSRHQLRSLRLPAVLQRQRAEKDKKKEKEEEPFPLPHAALHKEMRVEIDDEIPLEAHRLSPQEVDQIPVEDPVTQRFLRFAAMPKEDRPPVQRLSPHVSLSQPTNLLKDDTASLSNSMRSVGVPETEHGVREGIGISSAEHPRVMPVSEMILRLPPPSTVSTGMLKPTQSTHHSCSSPPTLTFNDVVDFSVSVPSFPSFHEPPEGRGEEEKDNDRDKRGSVGSDDGSVALHYIAAATANSAVQAARSFLAALREGSPETGVGKEERDTVRMSVSPAAVRGGVTHRVGLQSAGPDGQWHNAKNSFISSSSSGGDDGLSAFPSGVLPVEGEGEGSISAMCSVQDLPPPSPAPDSTWEAPSKPTSRRMNRITAHHLNATKALESLATQSMPDLFAPFRHRNPLHPSYRVPNSVAFFDRPTHKEPGSGAALHQSHQSTSVGPGAAPPGSSDAAEPMHRSLPISSRESPPSRSSAPSRSHQLSFSVQAPRAKRRSDPTQRARSAMTALPNAPRRRKYVKDEYEMLLYKASRPSSAPQMRTTSAHLAEDDSDRDSEGQGSENGVIQSKRADSMEIEFRWERPRNSFSHLTTPTIPPEICKDLFSRPHTQEGRGASRASRRSQKGTGTGTGRGPGTPGTSHSVPSRIATRPSTVPSLAPPTPSYSSSRAAKASVFSPASTGFSLREYFTSLTAEAEKRASRVIQREIQITAEAGQGIDKQNTIPSHTTGEISRSLFSRLFPTPTASSNVSPDFDPMRTSSSSGFRKTEHSSFGVRIQTAASVDQPSPVKYFPALGRTVIARLLGLPPLPPESPGGIPPVSPNLSLKPGVRNKDRDRESRPHTAVPAATERTGLQVHTPPEMPLTPREEALMSLSLSQPPCGITGDPKQFSSKALKEGEWSPSSRLKEPEGITRLLGEPKFLADLPADHPSSSPSSPERNGKGDTRSPRKLPARFQKGMPKAGGVVGMQVRPPPPGSPRPLRHALSQSALEGVTAVPQEVMKLALNRFRSFLDTGLPNVLSQDESPVVRWPFGKGKRKGKGKSASSPLFRNRLTHSGLQSSSMSSLVSLWDSIHQTTRLQRMASLVQVGSTPVLPSLVELERLKVSPLKSIHAQRLMEEQERARQICRLRESNFDSQSLLKTLIAPKWNPRSSTNSPSKANASTFFLEDNILVGAPPRRTDMETPPLQNMGSRGESSNSNISSSGESSDAGRVFTLTPAHPLPAAWCKTPSAGAEKRNRDPLKAISSGENPQKPKSSGDEGEEGEWERQRESSENEEEDPQHPRTAAACQTTGLSFTTKTAFRDSSGSFNKTATKAPQAPPSTASPSQALKRAPQRTADRRLPPLKGKEKGRGADENSNDLPIQTILEDPLRLLAPGIQEGPSASFLDALSHSLSLSLSLSVAAAPQSFSVSLCQQPVDVSGHETLLRGDSVAEQKAKETKLPSPELMIADEKEEKTEGQTRKNKSSVSVTLCETSPSPFEDRLKQSLSEAVSFPFDLLAPPRDSPPPFLPASGRRYSRGQARAEMLPPALRAAAEKKAKAKLGQFRGKHAQTGKAQTLSKRHSSSSASEPEKEDEGELLAEEEQIPKIVSEALPLPPPPSPPTLDGNMVHRPPSPSHPLTIINTVAAMETAAFQVVYGRPSSPPLLTVPYPPKHSLPDKKGKEREKEILTAGNPLLFLPLPFPPAFVNESENGETTVLLSSHCFPFSPEPAPDFASPSGGKRGKGKGGLEGPAFAFGSLPPSRLPSRARRQLLVESPFQFCPQRQAQKERQKSCTKAVEEGGKKNEGHPQLEPRAATTGGAGVLSGSGKKNKNWKEPPNSDELHLVALYDRSPKRNLNLKSCQQAREEEQRERYTGSSSSVRPRRGSTCGGTRARQRTIDVRIQGGDGSREAEGEEDREEMSEFERPGCHTSASRAYSYSSPAPPASVVTPSAGTPHSLSASASATVSNTTRSFHVHSSRRNQTHSSNSHRHNQRPTVSLHTAASRLQSREREARLTFASPPQTSNSVAAVAKRAVAREEGDLGSAGNLRPATPGDLQVGLSAFGPPKETGKVSHFAFPSSACLSGEVVDAAGPFSPSSGCGALSLSQSVSALVGGTEPSESAHMHTHSEARTPNEEGAYGDLREVAGGAAGEATTPLHVNISPALSPSLEGVDRKHLTLLLSRHATREGLQIATQLQKRPQSRAAALESTGSKWEVCDSSPAQTRVSDWPRQNARQREKERDARRRSKQKPRLPIRGLQRIGGGGARLSSLNGNFSQGLSRSVSLSTFQFGSLLQVGGTCTFPVPFNFEFIQN</sequence>
<feature type="compositionally biased region" description="Low complexity" evidence="2">
    <location>
        <begin position="2787"/>
        <end position="2828"/>
    </location>
</feature>
<feature type="region of interest" description="Disordered" evidence="2">
    <location>
        <begin position="626"/>
        <end position="647"/>
    </location>
</feature>
<feature type="region of interest" description="Disordered" evidence="2">
    <location>
        <begin position="1044"/>
        <end position="1066"/>
    </location>
</feature>
<evidence type="ECO:0000256" key="2">
    <source>
        <dbReference type="SAM" id="MobiDB-lite"/>
    </source>
</evidence>
<feature type="region of interest" description="Disordered" evidence="2">
    <location>
        <begin position="357"/>
        <end position="377"/>
    </location>
</feature>
<feature type="region of interest" description="Disordered" evidence="2">
    <location>
        <begin position="665"/>
        <end position="686"/>
    </location>
</feature>
<feature type="compositionally biased region" description="Low complexity" evidence="2">
    <location>
        <begin position="1199"/>
        <end position="1214"/>
    </location>
</feature>
<feature type="region of interest" description="Disordered" evidence="2">
    <location>
        <begin position="2658"/>
        <end position="2716"/>
    </location>
</feature>
<feature type="compositionally biased region" description="Basic and acidic residues" evidence="2">
    <location>
        <begin position="2372"/>
        <end position="2385"/>
    </location>
</feature>
<feature type="region of interest" description="Disordered" evidence="2">
    <location>
        <begin position="4111"/>
        <end position="4167"/>
    </location>
</feature>
<feature type="compositionally biased region" description="Basic and acidic residues" evidence="2">
    <location>
        <begin position="4192"/>
        <end position="4201"/>
    </location>
</feature>
<reference evidence="3" key="1">
    <citation type="submission" date="2014-11" db="EMBL/GenBank/DDBJ databases">
        <title>Molecular phylogeny of cliff fern family Woodsiaceae with morphological implications.</title>
        <authorList>
            <person name="Shao Y.-Z."/>
            <person name="Wei R."/>
            <person name="Zhang X.-C."/>
        </authorList>
    </citation>
    <scope>NUCLEOTIDE SEQUENCE</scope>
</reference>
<feature type="compositionally biased region" description="Basic and acidic residues" evidence="2">
    <location>
        <begin position="4113"/>
        <end position="4138"/>
    </location>
</feature>
<feature type="region of interest" description="Disordered" evidence="2">
    <location>
        <begin position="3269"/>
        <end position="3328"/>
    </location>
</feature>
<feature type="region of interest" description="Disordered" evidence="2">
    <location>
        <begin position="4440"/>
        <end position="4464"/>
    </location>
</feature>
<feature type="compositionally biased region" description="Low complexity" evidence="2">
    <location>
        <begin position="4258"/>
        <end position="4300"/>
    </location>
</feature>
<feature type="region of interest" description="Disordered" evidence="2">
    <location>
        <begin position="3158"/>
        <end position="3210"/>
    </location>
</feature>
<feature type="region of interest" description="Disordered" evidence="2">
    <location>
        <begin position="4057"/>
        <end position="4089"/>
    </location>
</feature>
<feature type="region of interest" description="Disordered" evidence="2">
    <location>
        <begin position="1649"/>
        <end position="1672"/>
    </location>
</feature>
<feature type="compositionally biased region" description="Basic and acidic residues" evidence="2">
    <location>
        <begin position="3683"/>
        <end position="3701"/>
    </location>
</feature>
<feature type="compositionally biased region" description="Pro residues" evidence="2">
    <location>
        <begin position="3158"/>
        <end position="3167"/>
    </location>
</feature>
<feature type="compositionally biased region" description="Polar residues" evidence="2">
    <location>
        <begin position="1886"/>
        <end position="1897"/>
    </location>
</feature>
<feature type="region of interest" description="Disordered" evidence="2">
    <location>
        <begin position="872"/>
        <end position="891"/>
    </location>
</feature>
<feature type="compositionally biased region" description="Basic residues" evidence="2">
    <location>
        <begin position="4572"/>
        <end position="4581"/>
    </location>
</feature>
<feature type="compositionally biased region" description="Low complexity" evidence="2">
    <location>
        <begin position="2660"/>
        <end position="2671"/>
    </location>
</feature>
<organism evidence="3">
    <name type="scientific">Chromera velia CCMP2878</name>
    <dbReference type="NCBI Taxonomy" id="1169474"/>
    <lineage>
        <taxon>Eukaryota</taxon>
        <taxon>Sar</taxon>
        <taxon>Alveolata</taxon>
        <taxon>Colpodellida</taxon>
        <taxon>Chromeraceae</taxon>
        <taxon>Chromera</taxon>
    </lineage>
</organism>
<feature type="region of interest" description="Disordered" evidence="2">
    <location>
        <begin position="3222"/>
        <end position="3256"/>
    </location>
</feature>
<feature type="region of interest" description="Disordered" evidence="2">
    <location>
        <begin position="898"/>
        <end position="929"/>
    </location>
</feature>
<name>A0A0K6S628_9ALVE</name>
<feature type="compositionally biased region" description="Polar residues" evidence="2">
    <location>
        <begin position="4322"/>
        <end position="4334"/>
    </location>
</feature>
<feature type="compositionally biased region" description="Basic and acidic residues" evidence="2">
    <location>
        <begin position="2012"/>
        <end position="2023"/>
    </location>
</feature>
<feature type="compositionally biased region" description="Polar residues" evidence="2">
    <location>
        <begin position="3634"/>
        <end position="3656"/>
    </location>
</feature>
<accession>A0A0K6S628</accession>
<feature type="compositionally biased region" description="Basic and acidic residues" evidence="2">
    <location>
        <begin position="357"/>
        <end position="370"/>
    </location>
</feature>
<feature type="region of interest" description="Disordered" evidence="2">
    <location>
        <begin position="4523"/>
        <end position="4589"/>
    </location>
</feature>
<feature type="region of interest" description="Disordered" evidence="2">
    <location>
        <begin position="2767"/>
        <end position="2864"/>
    </location>
</feature>
<feature type="compositionally biased region" description="Basic and acidic residues" evidence="2">
    <location>
        <begin position="4448"/>
        <end position="4462"/>
    </location>
</feature>
<feature type="compositionally biased region" description="Basic and acidic residues" evidence="2">
    <location>
        <begin position="1180"/>
        <end position="1190"/>
    </location>
</feature>
<feature type="compositionally biased region" description="Basic and acidic residues" evidence="2">
    <location>
        <begin position="3240"/>
        <end position="3256"/>
    </location>
</feature>
<feature type="region of interest" description="Disordered" evidence="2">
    <location>
        <begin position="3521"/>
        <end position="3709"/>
    </location>
</feature>
<feature type="region of interest" description="Disordered" evidence="2">
    <location>
        <begin position="2878"/>
        <end position="2919"/>
    </location>
</feature>
<feature type="compositionally biased region" description="Low complexity" evidence="2">
    <location>
        <begin position="1044"/>
        <end position="1056"/>
    </location>
</feature>
<feature type="region of interest" description="Disordered" evidence="2">
    <location>
        <begin position="4189"/>
        <end position="4352"/>
    </location>
</feature>
<feature type="compositionally biased region" description="Basic and acidic residues" evidence="2">
    <location>
        <begin position="2946"/>
        <end position="2958"/>
    </location>
</feature>
<evidence type="ECO:0000256" key="1">
    <source>
        <dbReference type="SAM" id="Coils"/>
    </source>
</evidence>